<keyword evidence="3" id="KW-1185">Reference proteome</keyword>
<gene>
    <name evidence="2" type="ORF">MCOR_22412</name>
</gene>
<dbReference type="EMBL" id="CACVKT020003965">
    <property type="protein sequence ID" value="CAC5387036.1"/>
    <property type="molecule type" value="Genomic_DNA"/>
</dbReference>
<dbReference type="Gene3D" id="3.30.420.10">
    <property type="entry name" value="Ribonuclease H-like superfamily/Ribonuclease H"/>
    <property type="match status" value="1"/>
</dbReference>
<dbReference type="PANTHER" id="PTHR46791">
    <property type="entry name" value="EXPRESSED PROTEIN"/>
    <property type="match status" value="1"/>
</dbReference>
<dbReference type="InterPro" id="IPR012337">
    <property type="entry name" value="RNaseH-like_sf"/>
</dbReference>
<dbReference type="Pfam" id="PF24764">
    <property type="entry name" value="rva_4"/>
    <property type="match status" value="1"/>
</dbReference>
<dbReference type="InterPro" id="IPR058913">
    <property type="entry name" value="Integrase_dom_put"/>
</dbReference>
<proteinExistence type="predicted"/>
<organism evidence="2 3">
    <name type="scientific">Mytilus coruscus</name>
    <name type="common">Sea mussel</name>
    <dbReference type="NCBI Taxonomy" id="42192"/>
    <lineage>
        <taxon>Eukaryota</taxon>
        <taxon>Metazoa</taxon>
        <taxon>Spiralia</taxon>
        <taxon>Lophotrochozoa</taxon>
        <taxon>Mollusca</taxon>
        <taxon>Bivalvia</taxon>
        <taxon>Autobranchia</taxon>
        <taxon>Pteriomorphia</taxon>
        <taxon>Mytilida</taxon>
        <taxon>Mytiloidea</taxon>
        <taxon>Mytilidae</taxon>
        <taxon>Mytilinae</taxon>
        <taxon>Mytilus</taxon>
    </lineage>
</organism>
<accession>A0A6J8BU37</accession>
<dbReference type="SUPFAM" id="SSF53098">
    <property type="entry name" value="Ribonuclease H-like"/>
    <property type="match status" value="1"/>
</dbReference>
<reference evidence="2 3" key="1">
    <citation type="submission" date="2020-06" db="EMBL/GenBank/DDBJ databases">
        <authorList>
            <person name="Li R."/>
            <person name="Bekaert M."/>
        </authorList>
    </citation>
    <scope>NUCLEOTIDE SEQUENCE [LARGE SCALE GENOMIC DNA]</scope>
    <source>
        <strain evidence="3">wild</strain>
    </source>
</reference>
<name>A0A6J8BU37_MYTCO</name>
<sequence>MDAIMSRERLIRKYFKQGLTRKEICITLAFNNAIHVSESTVKRTLRELNLFQRKQKSNVLAVALFILKEIEQSDSDGIQLRKRKKLRRRTYFSRGSNFVWHIDGYDKLKPFGICIHGCIDGFSRYLIWLRAWNTNNDPRIIARYFIDAIKDTKGCPTKIRSDRGTENGFVEQIQRFLRRNHDDVFAAEKSFLYGSSTSNQRIERFWGILRKECIQYWMDIFKLLRDELDAFSGDFLDKSLVRFIFMKMIQEELNDVSGVWNSHSIQKGHNHDNPVGKPLLLYTIPEYYGKQNCLCVTERADVRICDEETIALPQSPCDDIVYDLCLLLMEDNNWIYPSSAEDGIELYLNLRLIIRNNI</sequence>
<dbReference type="OrthoDB" id="6041596at2759"/>
<evidence type="ECO:0000259" key="1">
    <source>
        <dbReference type="Pfam" id="PF24764"/>
    </source>
</evidence>
<feature type="domain" description="Integrase core" evidence="1">
    <location>
        <begin position="95"/>
        <end position="271"/>
    </location>
</feature>
<dbReference type="Proteomes" id="UP000507470">
    <property type="component" value="Unassembled WGS sequence"/>
</dbReference>
<dbReference type="GO" id="GO:0003676">
    <property type="term" value="F:nucleic acid binding"/>
    <property type="evidence" value="ECO:0007669"/>
    <property type="project" value="InterPro"/>
</dbReference>
<protein>
    <recommendedName>
        <fullName evidence="1">Integrase core domain-containing protein</fullName>
    </recommendedName>
</protein>
<evidence type="ECO:0000313" key="3">
    <source>
        <dbReference type="Proteomes" id="UP000507470"/>
    </source>
</evidence>
<dbReference type="PANTHER" id="PTHR46791:SF13">
    <property type="entry name" value="CLR5 DOMAIN-CONTAINING PROTEIN"/>
    <property type="match status" value="1"/>
</dbReference>
<dbReference type="InterPro" id="IPR036397">
    <property type="entry name" value="RNaseH_sf"/>
</dbReference>
<evidence type="ECO:0000313" key="2">
    <source>
        <dbReference type="EMBL" id="CAC5387036.1"/>
    </source>
</evidence>
<dbReference type="AlphaFoldDB" id="A0A6J8BU37"/>